<protein>
    <submittedName>
        <fullName evidence="1">Uncharacterized protein</fullName>
    </submittedName>
</protein>
<organism evidence="1 2">
    <name type="scientific">Desulfocicer vacuolatum DSM 3385</name>
    <dbReference type="NCBI Taxonomy" id="1121400"/>
    <lineage>
        <taxon>Bacteria</taxon>
        <taxon>Pseudomonadati</taxon>
        <taxon>Thermodesulfobacteriota</taxon>
        <taxon>Desulfobacteria</taxon>
        <taxon>Desulfobacterales</taxon>
        <taxon>Desulfobacteraceae</taxon>
        <taxon>Desulfocicer</taxon>
    </lineage>
</organism>
<dbReference type="InterPro" id="IPR036397">
    <property type="entry name" value="RNaseH_sf"/>
</dbReference>
<evidence type="ECO:0000313" key="1">
    <source>
        <dbReference type="EMBL" id="SMD12965.1"/>
    </source>
</evidence>
<dbReference type="Proteomes" id="UP000192418">
    <property type="component" value="Unassembled WGS sequence"/>
</dbReference>
<dbReference type="OrthoDB" id="5410756at2"/>
<name>A0A1W2ETK6_9BACT</name>
<dbReference type="Gene3D" id="3.30.420.10">
    <property type="entry name" value="Ribonuclease H-like superfamily/Ribonuclease H"/>
    <property type="match status" value="1"/>
</dbReference>
<dbReference type="STRING" id="1121400.SAMN02746065_1448"/>
<keyword evidence="2" id="KW-1185">Reference proteome</keyword>
<accession>A0A1W2ETK6</accession>
<reference evidence="1 2" key="1">
    <citation type="submission" date="2017-04" db="EMBL/GenBank/DDBJ databases">
        <authorList>
            <person name="Afonso C.L."/>
            <person name="Miller P.J."/>
            <person name="Scott M.A."/>
            <person name="Spackman E."/>
            <person name="Goraichik I."/>
            <person name="Dimitrov K.M."/>
            <person name="Suarez D.L."/>
            <person name="Swayne D.E."/>
        </authorList>
    </citation>
    <scope>NUCLEOTIDE SEQUENCE [LARGE SCALE GENOMIC DNA]</scope>
    <source>
        <strain evidence="1 2">DSM 3385</strain>
    </source>
</reference>
<dbReference type="EMBL" id="FWXY01000044">
    <property type="protein sequence ID" value="SMD12965.1"/>
    <property type="molecule type" value="Genomic_DNA"/>
</dbReference>
<evidence type="ECO:0000313" key="2">
    <source>
        <dbReference type="Proteomes" id="UP000192418"/>
    </source>
</evidence>
<gene>
    <name evidence="1" type="ORF">SAMN02746065_1448</name>
</gene>
<dbReference type="AlphaFoldDB" id="A0A1W2ETK6"/>
<dbReference type="RefSeq" id="WP_139795912.1">
    <property type="nucleotide sequence ID" value="NZ_FWXY01000044.1"/>
</dbReference>
<dbReference type="GO" id="GO:0003676">
    <property type="term" value="F:nucleic acid binding"/>
    <property type="evidence" value="ECO:0007669"/>
    <property type="project" value="InterPro"/>
</dbReference>
<proteinExistence type="predicted"/>
<sequence>MGELTLDDRFHLLLHKKIMNKTGSAKRRSKKYYKDQYKKTGIIPVPLLLVEKGIMEGRKCSGRPRAIDEKTKRKFVEMVKASCDPSSQGFIFITRRARTIKNYHYWLEQELGKTISLPALRRCAKRENLKFYLEKEDEQIQSPVIHAFKSVPVFDLIQVDGCKFQYLKIRNKHGNWQKPQVIEVFDTSSRNMFILEFYFTESSLNSVDLFTRFLLSTPFPLKKIGIRPDQAKGFLNLKRPINAINLAHSTPQGFYFAPDFSRAYSPKDKAHLESSHRSLHNFEIRIIKAFENRIVKTIPEYTFKRGKKEKITVTLLDITLQELRISNMLSEYRNEHNHTQHYFTEDGVVSAWVPAQKFDDFLSNQADILNFNPDQVQEYMKYGYRKIKATVSKSRTIRHDNRDYYVTSGADRFSKHKSTPVKISRYKDKLFIFEQGEEGVLLGEAIAKKPFDRSPSPAPSPVPPDELDTIITLLGKHDMAVDRPALIEVYHKGLTLTRAEQVLHHNQLRYADYMKKMNQPDDRKNQALFNAFILDYQKLINTNHVATYASHGDIT</sequence>